<protein>
    <submittedName>
        <fullName evidence="1">Protein involved in ribonucleotide reduction</fullName>
    </submittedName>
</protein>
<gene>
    <name evidence="1" type="ORF">SAMN05421820_10772</name>
</gene>
<dbReference type="RefSeq" id="WP_074610160.1">
    <property type="nucleotide sequence ID" value="NZ_FNGY01000007.1"/>
</dbReference>
<dbReference type="GO" id="GO:0010181">
    <property type="term" value="F:FMN binding"/>
    <property type="evidence" value="ECO:0007669"/>
    <property type="project" value="InterPro"/>
</dbReference>
<evidence type="ECO:0000313" key="1">
    <source>
        <dbReference type="EMBL" id="SDN31853.1"/>
    </source>
</evidence>
<dbReference type="Pfam" id="PF07972">
    <property type="entry name" value="Flavodoxin_NdrI"/>
    <property type="match status" value="1"/>
</dbReference>
<organism evidence="1 2">
    <name type="scientific">Pedobacter steynii</name>
    <dbReference type="NCBI Taxonomy" id="430522"/>
    <lineage>
        <taxon>Bacteria</taxon>
        <taxon>Pseudomonadati</taxon>
        <taxon>Bacteroidota</taxon>
        <taxon>Sphingobacteriia</taxon>
        <taxon>Sphingobacteriales</taxon>
        <taxon>Sphingobacteriaceae</taxon>
        <taxon>Pedobacter</taxon>
    </lineage>
</organism>
<proteinExistence type="predicted"/>
<dbReference type="PIRSF" id="PIRSF005087">
    <property type="entry name" value="NrdI"/>
    <property type="match status" value="1"/>
</dbReference>
<dbReference type="PANTHER" id="PTHR37297:SF1">
    <property type="entry name" value="PROTEIN NRDI"/>
    <property type="match status" value="1"/>
</dbReference>
<sequence>MTWIYYDSKTGNVERFVNRLKLHRDWKIQKIDQVSLPMEEGHLITYTTGFGEVPVSTMRFLEENSSSIKSISSSGNKNWGPNYALAAKKISALFKLPVLLQFELSGTGEDIQKFIENIEG</sequence>
<dbReference type="STRING" id="430522.BFS30_19965"/>
<dbReference type="SUPFAM" id="SSF52218">
    <property type="entry name" value="Flavoproteins"/>
    <property type="match status" value="1"/>
</dbReference>
<accession>A0A1H0AFR8</accession>
<evidence type="ECO:0000313" key="2">
    <source>
        <dbReference type="Proteomes" id="UP000183200"/>
    </source>
</evidence>
<dbReference type="EMBL" id="FNGY01000007">
    <property type="protein sequence ID" value="SDN31853.1"/>
    <property type="molecule type" value="Genomic_DNA"/>
</dbReference>
<reference evidence="2" key="1">
    <citation type="submission" date="2016-10" db="EMBL/GenBank/DDBJ databases">
        <authorList>
            <person name="Varghese N."/>
            <person name="Submissions S."/>
        </authorList>
    </citation>
    <scope>NUCLEOTIDE SEQUENCE [LARGE SCALE GENOMIC DNA]</scope>
    <source>
        <strain evidence="2">DSM 19110</strain>
    </source>
</reference>
<dbReference type="InterPro" id="IPR029039">
    <property type="entry name" value="Flavoprotein-like_sf"/>
</dbReference>
<dbReference type="InterPro" id="IPR004465">
    <property type="entry name" value="RNR_NrdI"/>
</dbReference>
<dbReference type="OrthoDB" id="350535at2"/>
<dbReference type="Proteomes" id="UP000183200">
    <property type="component" value="Unassembled WGS sequence"/>
</dbReference>
<dbReference type="PANTHER" id="PTHR37297">
    <property type="entry name" value="PROTEIN NRDI"/>
    <property type="match status" value="1"/>
</dbReference>
<keyword evidence="2" id="KW-1185">Reference proteome</keyword>
<dbReference type="NCBIfam" id="TIGR00333">
    <property type="entry name" value="nrdI"/>
    <property type="match status" value="1"/>
</dbReference>
<dbReference type="Gene3D" id="3.40.50.360">
    <property type="match status" value="1"/>
</dbReference>
<name>A0A1H0AFR8_9SPHI</name>
<dbReference type="AlphaFoldDB" id="A0A1H0AFR8"/>